<proteinExistence type="predicted"/>
<reference evidence="3 4" key="2">
    <citation type="journal article" date="2022" name="Mar. Drugs">
        <title>Bioassay-Guided Fractionation Leads to the Detection of Cholic Acid Generated by the Rare Thalassomonas sp.</title>
        <authorList>
            <person name="Pheiffer F."/>
            <person name="Schneider Y.K."/>
            <person name="Hansen E.H."/>
            <person name="Andersen J.H."/>
            <person name="Isaksson J."/>
            <person name="Busche T."/>
            <person name="R C."/>
            <person name="Kalinowski J."/>
            <person name="Zyl L.V."/>
            <person name="Trindade M."/>
        </authorList>
    </citation>
    <scope>NUCLEOTIDE SEQUENCE [LARGE SCALE GENOMIC DNA]</scope>
    <source>
        <strain evidence="3 4">A5K-106</strain>
    </source>
</reference>
<feature type="transmembrane region" description="Helical" evidence="1">
    <location>
        <begin position="388"/>
        <end position="407"/>
    </location>
</feature>
<evidence type="ECO:0000313" key="3">
    <source>
        <dbReference type="EMBL" id="WDE02332.1"/>
    </source>
</evidence>
<reference evidence="3 4" key="1">
    <citation type="journal article" date="2015" name="Genome Announc.">
        <title>Draft Genome Sequences of Marine Isolates of Thalassomonas viridans and Thalassomonas actiniarum.</title>
        <authorList>
            <person name="Olonade I."/>
            <person name="van Zyl L.J."/>
            <person name="Trindade M."/>
        </authorList>
    </citation>
    <scope>NUCLEOTIDE SEQUENCE [LARGE SCALE GENOMIC DNA]</scope>
    <source>
        <strain evidence="3 4">A5K-106</strain>
    </source>
</reference>
<name>A0AAE9YXE8_9GAMM</name>
<keyword evidence="1" id="KW-0472">Membrane</keyword>
<dbReference type="SUPFAM" id="SSF55486">
    <property type="entry name" value="Metalloproteases ('zincins'), catalytic domain"/>
    <property type="match status" value="1"/>
</dbReference>
<sequence length="1232" mass="138773">MSGYSTKSLPTGMLPLLILNECRYQLHHWFFPLVCVLAALFGCFIIQNLSAEKGVLLSGPYYLTKTLLTVAFVIPFLQAFFITRASTRDAQYRTQELVFTSGVGKADLLLSRYLAVVIASILIYCSFLAGIIGELYVNQEPEISLIQLVANLAFSSLVFMLPAMLLSSLVLFAAGLFSGSSLLVYLVAAMMFFIYALLKSVTGSPVMANPFILNETLKWLFDLLDPVAGANFFEQVKFWSAAERNHQKISFTQALTLNRVLVTCGVVTLMLIIFYRYQLRLSPGGKARLWRSFFTGKKEQAAVGDKTPLSYTRIPPSDTRQAWAATCWALCRREYMTTLASKPFLLITLMWSVLLAGEVLSGFSYLESLHVTPLPTTSVAINRFISDILPNFTALFLVLFSAEMAWRDNRLNISALLQVMPISNGQRFLAKWLALTFIPLTFISLAILISMLVEISYGSTPDIPLYLSLFYYLGLPFLCLATLCLFVHSLCANKLTAMLITLAIVVLSQSSLGYYIGIEHGLFKFANTVKLQHSELIGFSAIADAFNGYIRVWLSLSLVMAILSFALTTRISGQGLRQQAGVGGISRQISALKQTLGKPGLALLLLASLSTVINAGYVYYQSNIVGHYVSSEARSKWRAGYEKAYARYQGLPVPKVIATSTELALYPEQRRFTLSAHYQLQNQTREVISHLLISTHKDVSYRNLVLANATLTNHDPQYGQYLYTLETPLQPGDKLSFSFDAERSHNGYNGVLIDSFFTPDFIYFRDLRYMPFFGFTEHYTLKGDDERAEYGLTPLPREPQLEEAITANQGDFSDDYFWARVETKISTSAQHIAVAPGELLSQSSKNNRNYFHYQTQAPIRKVSVIISAKLDKSSRQVEGTSLEVYHSPAHQEIAQEHLDAMAATLSYGNRHFTRYRAKQLRLFEVPNSLGYSGYAMPQMMLLDENLGFSVNRNNADAFDHLYRRTAHETAHQWWGHGLDSALEEGNLMLVETLAVYTQARLLEQKYGKQYLHTLQQYAHDRYLFGRGQSQFEEKPLYRAEENHLIYSKGTMAMNALQARLGADTVNRALQQLISQHSYPDNPATSLDFIDALSKFAGKKHTGFINKWLKQVVIDDWVIESTRLRQTLDKRFELELCLSNQGYIEESGAGQSAITEPGPVDIGIFTEAPVSFYHQAPDHRTLLKSSVTANLQVRCSRYLLNEKPAYVVLDPYYQSIDHRRENNIAELELNEIH</sequence>
<keyword evidence="1" id="KW-1133">Transmembrane helix</keyword>
<dbReference type="EMBL" id="CP059736">
    <property type="protein sequence ID" value="WDE02332.1"/>
    <property type="molecule type" value="Genomic_DNA"/>
</dbReference>
<dbReference type="Gene3D" id="1.10.390.10">
    <property type="entry name" value="Neutral Protease Domain 2"/>
    <property type="match status" value="1"/>
</dbReference>
<dbReference type="AlphaFoldDB" id="A0AAE9YXE8"/>
<keyword evidence="1" id="KW-0812">Transmembrane</keyword>
<evidence type="ECO:0000256" key="1">
    <source>
        <dbReference type="SAM" id="Phobius"/>
    </source>
</evidence>
<feature type="transmembrane region" description="Helical" evidence="1">
    <location>
        <begin position="113"/>
        <end position="132"/>
    </location>
</feature>
<gene>
    <name evidence="3" type="ORF">SG35_031775</name>
</gene>
<evidence type="ECO:0000259" key="2">
    <source>
        <dbReference type="Pfam" id="PF01433"/>
    </source>
</evidence>
<feature type="transmembrane region" description="Helical" evidence="1">
    <location>
        <begin position="182"/>
        <end position="198"/>
    </location>
</feature>
<feature type="transmembrane region" description="Helical" evidence="1">
    <location>
        <begin position="465"/>
        <end position="488"/>
    </location>
</feature>
<protein>
    <recommendedName>
        <fullName evidence="2">Peptidase M1 membrane alanine aminopeptidase domain-containing protein</fullName>
    </recommendedName>
</protein>
<feature type="transmembrane region" description="Helical" evidence="1">
    <location>
        <begin position="428"/>
        <end position="453"/>
    </location>
</feature>
<accession>A0AAE9YXE8</accession>
<evidence type="ECO:0000313" key="4">
    <source>
        <dbReference type="Proteomes" id="UP000032568"/>
    </source>
</evidence>
<keyword evidence="4" id="KW-1185">Reference proteome</keyword>
<feature type="transmembrane region" description="Helical" evidence="1">
    <location>
        <begin position="61"/>
        <end position="83"/>
    </location>
</feature>
<feature type="transmembrane region" description="Helical" evidence="1">
    <location>
        <begin position="601"/>
        <end position="620"/>
    </location>
</feature>
<dbReference type="Proteomes" id="UP000032568">
    <property type="component" value="Chromosome pTact"/>
</dbReference>
<dbReference type="GO" id="GO:0008270">
    <property type="term" value="F:zinc ion binding"/>
    <property type="evidence" value="ECO:0007669"/>
    <property type="project" value="InterPro"/>
</dbReference>
<dbReference type="RefSeq" id="WP_044831166.1">
    <property type="nucleotide sequence ID" value="NZ_CP059736.1"/>
</dbReference>
<feature type="transmembrane region" description="Helical" evidence="1">
    <location>
        <begin position="29"/>
        <end position="49"/>
    </location>
</feature>
<feature type="transmembrane region" description="Helical" evidence="1">
    <location>
        <begin position="548"/>
        <end position="567"/>
    </location>
</feature>
<feature type="transmembrane region" description="Helical" evidence="1">
    <location>
        <begin position="344"/>
        <end position="366"/>
    </location>
</feature>
<dbReference type="InterPro" id="IPR014782">
    <property type="entry name" value="Peptidase_M1_dom"/>
</dbReference>
<feature type="transmembrane region" description="Helical" evidence="1">
    <location>
        <begin position="260"/>
        <end position="279"/>
    </location>
</feature>
<dbReference type="KEGG" id="tact:SG35_031775"/>
<dbReference type="GO" id="GO:0008237">
    <property type="term" value="F:metallopeptidase activity"/>
    <property type="evidence" value="ECO:0007669"/>
    <property type="project" value="InterPro"/>
</dbReference>
<dbReference type="InterPro" id="IPR027268">
    <property type="entry name" value="Peptidase_M4/M1_CTD_sf"/>
</dbReference>
<feature type="transmembrane region" description="Helical" evidence="1">
    <location>
        <begin position="495"/>
        <end position="516"/>
    </location>
</feature>
<organism evidence="3 4">
    <name type="scientific">Thalassomonas actiniarum</name>
    <dbReference type="NCBI Taxonomy" id="485447"/>
    <lineage>
        <taxon>Bacteria</taxon>
        <taxon>Pseudomonadati</taxon>
        <taxon>Pseudomonadota</taxon>
        <taxon>Gammaproteobacteria</taxon>
        <taxon>Alteromonadales</taxon>
        <taxon>Colwelliaceae</taxon>
        <taxon>Thalassomonas</taxon>
    </lineage>
</organism>
<feature type="transmembrane region" description="Helical" evidence="1">
    <location>
        <begin position="152"/>
        <end position="175"/>
    </location>
</feature>
<feature type="domain" description="Peptidase M1 membrane alanine aminopeptidase" evidence="2">
    <location>
        <begin position="904"/>
        <end position="1107"/>
    </location>
</feature>
<dbReference type="Pfam" id="PF01433">
    <property type="entry name" value="Peptidase_M1"/>
    <property type="match status" value="1"/>
</dbReference>